<dbReference type="Gramene" id="TraesLAC5D03G02996230.2">
    <property type="protein sequence ID" value="TraesLAC5D03G02996230.2"/>
    <property type="gene ID" value="TraesLAC5D03G02996230"/>
</dbReference>
<dbReference type="PaxDb" id="4565-Traes_5DS_443F1993A.2"/>
<dbReference type="RefSeq" id="XP_044394939.1">
    <property type="nucleotide sequence ID" value="XM_044539004.1"/>
</dbReference>
<dbReference type="PROSITE" id="PS00686">
    <property type="entry name" value="NFYA_HAP2_1"/>
    <property type="match status" value="1"/>
</dbReference>
<dbReference type="Gramene" id="TraesSTA5D03G03031500.2">
    <property type="protein sequence ID" value="TraesSTA5D03G03031500.2"/>
    <property type="gene ID" value="TraesSTA5D03G03031500"/>
</dbReference>
<dbReference type="PANTHER" id="PTHR12632">
    <property type="entry name" value="TRANSCRIPTION FACTOR NF-Y ALPHA-RELATED"/>
    <property type="match status" value="1"/>
</dbReference>
<dbReference type="Gene3D" id="6.10.250.2430">
    <property type="match status" value="1"/>
</dbReference>
<dbReference type="SMR" id="A0A3B6MJ04"/>
<organism evidence="10">
    <name type="scientific">Triticum aestivum</name>
    <name type="common">Wheat</name>
    <dbReference type="NCBI Taxonomy" id="4565"/>
    <lineage>
        <taxon>Eukaryota</taxon>
        <taxon>Viridiplantae</taxon>
        <taxon>Streptophyta</taxon>
        <taxon>Embryophyta</taxon>
        <taxon>Tracheophyta</taxon>
        <taxon>Spermatophyta</taxon>
        <taxon>Magnoliopsida</taxon>
        <taxon>Liliopsida</taxon>
        <taxon>Poales</taxon>
        <taxon>Poaceae</taxon>
        <taxon>BOP clade</taxon>
        <taxon>Pooideae</taxon>
        <taxon>Triticodae</taxon>
        <taxon>Triticeae</taxon>
        <taxon>Triticinae</taxon>
        <taxon>Triticum</taxon>
    </lineage>
</organism>
<dbReference type="RefSeq" id="XP_044394940.1">
    <property type="nucleotide sequence ID" value="XM_044539005.1"/>
</dbReference>
<keyword evidence="11" id="KW-1185">Reference proteome</keyword>
<dbReference type="GO" id="GO:0003677">
    <property type="term" value="F:DNA binding"/>
    <property type="evidence" value="ECO:0007669"/>
    <property type="project" value="UniProtKB-KW"/>
</dbReference>
<dbReference type="SMART" id="SM00521">
    <property type="entry name" value="CBF"/>
    <property type="match status" value="1"/>
</dbReference>
<dbReference type="Gramene" id="TraesJAG5D03G03039310.1">
    <property type="protein sequence ID" value="TraesJAG5D03G03039310.1"/>
    <property type="gene ID" value="TraesJAG5D03G03039310"/>
</dbReference>
<dbReference type="Gramene" id="TraesCLE_scaffold_113644_01G000100.1">
    <property type="protein sequence ID" value="TraesCLE_scaffold_113644_01G000100.1"/>
    <property type="gene ID" value="TraesCLE_scaffold_113644_01G000100"/>
</dbReference>
<dbReference type="Gramene" id="TraesCAD_scaffold_011922_01G000300.1">
    <property type="protein sequence ID" value="TraesCAD_scaffold_011922_01G000300.1"/>
    <property type="gene ID" value="TraesCAD_scaffold_011922_01G000300"/>
</dbReference>
<evidence type="ECO:0000256" key="9">
    <source>
        <dbReference type="SAM" id="MobiDB-lite"/>
    </source>
</evidence>
<dbReference type="Gramene" id="TraesSYM5D03G02979550.2">
    <property type="protein sequence ID" value="TraesSYM5D03G02979550.2"/>
    <property type="gene ID" value="TraesSYM5D03G02979550"/>
</dbReference>
<keyword evidence="2 8" id="KW-0805">Transcription regulation</keyword>
<dbReference type="Gramene" id="TraesSYM5D03G02979550.1">
    <property type="protein sequence ID" value="TraesSYM5D03G02979550.1"/>
    <property type="gene ID" value="TraesSYM5D03G02979550"/>
</dbReference>
<dbReference type="Gramene" id="TraesWEE_scaffold_029376_01G000100.1">
    <property type="protein sequence ID" value="TraesWEE_scaffold_029376_01G000100.1"/>
    <property type="gene ID" value="TraesWEE_scaffold_029376_01G000100"/>
</dbReference>
<feature type="region of interest" description="Disordered" evidence="9">
    <location>
        <begin position="225"/>
        <end position="286"/>
    </location>
</feature>
<dbReference type="RefSeq" id="XP_044394941.1">
    <property type="nucleotide sequence ID" value="XM_044539006.1"/>
</dbReference>
<dbReference type="InterPro" id="IPR001289">
    <property type="entry name" value="NFYA"/>
</dbReference>
<dbReference type="Gramene" id="TraesLDM5D03G03045090.2">
    <property type="protein sequence ID" value="TraesLDM5D03G03045090.2"/>
    <property type="gene ID" value="TraesLDM5D03G03045090"/>
</dbReference>
<reference evidence="10" key="2">
    <citation type="submission" date="2018-10" db="UniProtKB">
        <authorList>
            <consortium name="EnsemblPlants"/>
        </authorList>
    </citation>
    <scope>IDENTIFICATION</scope>
</reference>
<dbReference type="OMA" id="GHGIIMP"/>
<feature type="compositionally biased region" description="Low complexity" evidence="9">
    <location>
        <begin position="277"/>
        <end position="286"/>
    </location>
</feature>
<gene>
    <name evidence="10" type="primary">LOC123119274</name>
</gene>
<dbReference type="Gramene" id="TraesARI5D03G02993000.1">
    <property type="protein sequence ID" value="TraesARI5D03G02993000.1"/>
    <property type="gene ID" value="TraesARI5D03G02993000"/>
</dbReference>
<evidence type="ECO:0000256" key="2">
    <source>
        <dbReference type="ARBA" id="ARBA00023015"/>
    </source>
</evidence>
<comment type="similarity">
    <text evidence="8">Belongs to the NFYA/HAP2 subunit family.</text>
</comment>
<dbReference type="Gramene" id="TraesLDM5D03G03045090.1">
    <property type="protein sequence ID" value="TraesLDM5D03G03045090.1"/>
    <property type="gene ID" value="TraesLDM5D03G03045090"/>
</dbReference>
<dbReference type="Gramene" id="TraesJUL5D03G03064610.1">
    <property type="protein sequence ID" value="TraesJUL5D03G03064610.1"/>
    <property type="gene ID" value="TraesJUL5D03G03064610"/>
</dbReference>
<dbReference type="RefSeq" id="XP_044394938.1">
    <property type="nucleotide sequence ID" value="XM_044539003.1"/>
</dbReference>
<evidence type="ECO:0000313" key="11">
    <source>
        <dbReference type="Proteomes" id="UP000019116"/>
    </source>
</evidence>
<dbReference type="Gramene" id="TraesNOR5D03G03069130.1">
    <property type="protein sequence ID" value="TraesNOR5D03G03069130.1"/>
    <property type="gene ID" value="TraesNOR5D03G03069130"/>
</dbReference>
<keyword evidence="5 8" id="KW-0804">Transcription</keyword>
<dbReference type="Gramene" id="TraesMAC5D03G03038790.2">
    <property type="protein sequence ID" value="TraesMAC5D03G03038790.2"/>
    <property type="gene ID" value="TraesMAC5D03G03038790"/>
</dbReference>
<sequence>MMSFKNHHEGFAGQQLLAAAAAAASQASGGAPLPWWVGSQLLYGEPMGHGKAPPAVPMSMSPPEDACRDGQFQVVPRAQALLDAVPLPQPPMGERGIPEALKFSMAHGKGGNSSEHSAPITLQSPFTEYNDHFELGLGQSVISSNYYSDQQYGLLSSYGMRSASSGRMLIPLNMPADAPIYVNAKQYEGILRRRRARAKAEKENRLVKARKPYLHESRHLHAMRRARGSGGRFLNTKKETNGKDTGVGSKAMVGNPLMRSAASLSSEIQHSEQGNPSSVSSLSGSEVTSLYDHEDVDHYHNFEHLRTHFFTPLPSIMDGEHGAGNPFKWAAASDGCCNLLKA</sequence>
<evidence type="ECO:0000256" key="3">
    <source>
        <dbReference type="ARBA" id="ARBA00023125"/>
    </source>
</evidence>
<dbReference type="GO" id="GO:0000981">
    <property type="term" value="F:DNA-binding transcription factor activity, RNA polymerase II-specific"/>
    <property type="evidence" value="ECO:0000318"/>
    <property type="project" value="GO_Central"/>
</dbReference>
<dbReference type="Gramene" id="TraesLAC5D03G02996230.1">
    <property type="protein sequence ID" value="TraesLAC5D03G02996230.1"/>
    <property type="gene ID" value="TraesLAC5D03G02996230"/>
</dbReference>
<dbReference type="Gramene" id="TraesCS5D02G037800.1">
    <property type="protein sequence ID" value="TraesCS5D02G037800.1"/>
    <property type="gene ID" value="TraesCS5D02G037800"/>
</dbReference>
<dbReference type="EnsemblPlants" id="TraesCS5D02G037800.1">
    <property type="protein sequence ID" value="TraesCS5D02G037800.1"/>
    <property type="gene ID" value="TraesCS5D02G037800"/>
</dbReference>
<comment type="subunit">
    <text evidence="7">Heterotrimeric transcription factor composed of three components, NF-YA, NF-YB and NF-YC. NF-YB and NF-YC must interact and dimerize for NF-YA association and DNA binding.</text>
</comment>
<name>A0A3B6MJ04_WHEAT</name>
<keyword evidence="3 8" id="KW-0238">DNA-binding</keyword>
<keyword evidence="6 8" id="KW-0539">Nucleus</keyword>
<dbReference type="Gramene" id="TraesROB_scaffold_009475_01G000300.1">
    <property type="protein sequence ID" value="TraesROB_scaffold_009475_01G000300.1"/>
    <property type="gene ID" value="TraesROB_scaffold_009475_01G000300"/>
</dbReference>
<evidence type="ECO:0000256" key="7">
    <source>
        <dbReference type="ARBA" id="ARBA00025911"/>
    </source>
</evidence>
<evidence type="ECO:0000256" key="1">
    <source>
        <dbReference type="ARBA" id="ARBA00004123"/>
    </source>
</evidence>
<evidence type="ECO:0000256" key="8">
    <source>
        <dbReference type="RuleBase" id="RU367155"/>
    </source>
</evidence>
<feature type="compositionally biased region" description="Polar residues" evidence="9">
    <location>
        <begin position="262"/>
        <end position="276"/>
    </location>
</feature>
<dbReference type="PROSITE" id="PS51152">
    <property type="entry name" value="NFYA_HAP2_2"/>
    <property type="match status" value="1"/>
</dbReference>
<dbReference type="Proteomes" id="UP000019116">
    <property type="component" value="Chromosome 5D"/>
</dbReference>
<dbReference type="OrthoDB" id="1097733at2759"/>
<dbReference type="GO" id="GO:0006357">
    <property type="term" value="P:regulation of transcription by RNA polymerase II"/>
    <property type="evidence" value="ECO:0000318"/>
    <property type="project" value="GO_Central"/>
</dbReference>
<accession>A0A3B6MJ04</accession>
<evidence type="ECO:0000256" key="6">
    <source>
        <dbReference type="ARBA" id="ARBA00023242"/>
    </source>
</evidence>
<evidence type="ECO:0000256" key="4">
    <source>
        <dbReference type="ARBA" id="ARBA00023159"/>
    </source>
</evidence>
<dbReference type="Gramene" id="TraesJAG5D03G03039310.2">
    <property type="protein sequence ID" value="TraesJAG5D03G03039310.2"/>
    <property type="gene ID" value="TraesJAG5D03G03039310"/>
</dbReference>
<dbReference type="AlphaFoldDB" id="A0A3B6MJ04"/>
<dbReference type="PRINTS" id="PR00616">
    <property type="entry name" value="CCAATSUBUNTB"/>
</dbReference>
<dbReference type="Gramene" id="TraesMAC5D03G03038790.1">
    <property type="protein sequence ID" value="TraesMAC5D03G03038790.1"/>
    <property type="gene ID" value="TraesMAC5D03G03038790"/>
</dbReference>
<dbReference type="Gramene" id="TraesCS5D03G0096600.1">
    <property type="protein sequence ID" value="TraesCS5D03G0096600.1.CDS"/>
    <property type="gene ID" value="TraesCS5D03G0096600"/>
</dbReference>
<reference evidence="10" key="1">
    <citation type="submission" date="2018-08" db="EMBL/GenBank/DDBJ databases">
        <authorList>
            <person name="Rossello M."/>
        </authorList>
    </citation>
    <scope>NUCLEOTIDE SEQUENCE [LARGE SCALE GENOMIC DNA]</scope>
    <source>
        <strain evidence="10">cv. Chinese Spring</strain>
    </source>
</reference>
<dbReference type="InterPro" id="IPR018362">
    <property type="entry name" value="CCAAT-binding_factor_CS"/>
</dbReference>
<evidence type="ECO:0000256" key="5">
    <source>
        <dbReference type="ARBA" id="ARBA00023163"/>
    </source>
</evidence>
<comment type="subcellular location">
    <subcellularLocation>
        <location evidence="1 8">Nucleus</location>
    </subcellularLocation>
</comment>
<dbReference type="Gramene" id="TraesPARA_EIv1.0_1770780.3">
    <property type="protein sequence ID" value="TraesPARA_EIv1.0_1770780.3.CDS"/>
    <property type="gene ID" value="TraesPARA_EIv1.0_1770780"/>
</dbReference>
<dbReference type="GeneID" id="123119274"/>
<dbReference type="GO" id="GO:0016602">
    <property type="term" value="C:CCAAT-binding factor complex"/>
    <property type="evidence" value="ECO:0007669"/>
    <property type="project" value="InterPro"/>
</dbReference>
<dbReference type="Pfam" id="PF02045">
    <property type="entry name" value="CBFB_NFYA"/>
    <property type="match status" value="1"/>
</dbReference>
<dbReference type="Gramene" id="TraesPARA_EIv1.0_1770780.2">
    <property type="protein sequence ID" value="TraesPARA_EIv1.0_1770780.2.CDS"/>
    <property type="gene ID" value="TraesPARA_EIv1.0_1770780"/>
</dbReference>
<dbReference type="STRING" id="4565.A0A3B6MJ04"/>
<evidence type="ECO:0000313" key="10">
    <source>
        <dbReference type="EnsemblPlants" id="TraesCS5D02G037800.1"/>
    </source>
</evidence>
<keyword evidence="4" id="KW-0010">Activator</keyword>
<comment type="function">
    <text evidence="8">Component of the sequence-specific heterotrimeric transcription factor (NF-Y) which specifically recognizes a 5'-CCAAT-3' box motif found in the promoters of its target genes.</text>
</comment>
<protein>
    <recommendedName>
        <fullName evidence="8">Nuclear transcription factor Y subunit</fullName>
    </recommendedName>
</protein>
<dbReference type="Gramene" id="TraesSTA5D03G03031500.1">
    <property type="protein sequence ID" value="TraesSTA5D03G03031500.1"/>
    <property type="gene ID" value="TraesSTA5D03G03031500"/>
</dbReference>
<proteinExistence type="inferred from homology"/>